<keyword evidence="13" id="KW-0547">Nucleotide-binding</keyword>
<dbReference type="InterPro" id="IPR024036">
    <property type="entry name" value="tRNA-dHydroUridine_Synthase_C"/>
</dbReference>
<accession>A0A2M8EMF0</accession>
<feature type="binding site" evidence="13">
    <location>
        <begin position="221"/>
        <end position="222"/>
    </location>
    <ligand>
        <name>FMN</name>
        <dbReference type="ChEBI" id="CHEBI:58210"/>
    </ligand>
</feature>
<feature type="active site" description="Proton donor" evidence="12">
    <location>
        <position position="98"/>
    </location>
</feature>
<sequence length="317" mass="35395">MKPIIALAPMAGMTDSAFCQIVKQVTGRKDFPIVFREMVSSEAVVRGNDKTMGMTAIHEAERPLIQQIFGSDPETMARASKIIEKSDRPDGFDINMRCPVYKITSNFNGCALMKDPKTAIEIVRKMVSAVKVPVSVKIRLGWSDPLEAIKFAPLLEESGSTLISVHGRTKEQGYSGSSDWKQIAEVKKSVSIPVLANGDIFTYEDAFRALDVTKCDGVLIARGALGNPWIFRQILDVIDGKTPLVPSIEERNNVVVHHFALHMNQYGERGVFTFRKHLTWYFKGIIGIKEYKQKLHTINSKEDLIAVLDEIKTSLII</sequence>
<dbReference type="InterPro" id="IPR004652">
    <property type="entry name" value="DusB-like"/>
</dbReference>
<dbReference type="NCBIfam" id="TIGR00737">
    <property type="entry name" value="nifR3_yhdG"/>
    <property type="match status" value="1"/>
</dbReference>
<reference evidence="16" key="1">
    <citation type="submission" date="2017-09" db="EMBL/GenBank/DDBJ databases">
        <title>Depth-based differentiation of microbial function through sediment-hosted aquifers and enrichment of novel symbionts in the deep terrestrial subsurface.</title>
        <authorList>
            <person name="Probst A.J."/>
            <person name="Ladd B."/>
            <person name="Jarett J.K."/>
            <person name="Geller-Mcgrath D.E."/>
            <person name="Sieber C.M.K."/>
            <person name="Emerson J.B."/>
            <person name="Anantharaman K."/>
            <person name="Thomas B.C."/>
            <person name="Malmstrom R."/>
            <person name="Stieglmeier M."/>
            <person name="Klingl A."/>
            <person name="Woyke T."/>
            <person name="Ryan C.M."/>
            <person name="Banfield J.F."/>
        </authorList>
    </citation>
    <scope>NUCLEOTIDE SEQUENCE [LARGE SCALE GENOMIC DNA]</scope>
</reference>
<evidence type="ECO:0000259" key="14">
    <source>
        <dbReference type="Pfam" id="PF01207"/>
    </source>
</evidence>
<dbReference type="AlphaFoldDB" id="A0A2M8EMF0"/>
<keyword evidence="8 11" id="KW-0560">Oxidoreductase</keyword>
<comment type="function">
    <text evidence="1 11">Catalyzes the synthesis of 5,6-dihydrouridine (D), a modified base found in the D-loop of most tRNAs, via the reduction of the C5-C6 double bond in target uridines.</text>
</comment>
<dbReference type="Gene3D" id="3.20.20.70">
    <property type="entry name" value="Aldolase class I"/>
    <property type="match status" value="1"/>
</dbReference>
<comment type="catalytic activity">
    <reaction evidence="9">
        <text>a 5,6-dihydrouridine in tRNA + NADP(+) = a uridine in tRNA + NADPH + H(+)</text>
        <dbReference type="Rhea" id="RHEA:23624"/>
        <dbReference type="Rhea" id="RHEA-COMP:13339"/>
        <dbReference type="Rhea" id="RHEA-COMP:13887"/>
        <dbReference type="ChEBI" id="CHEBI:15378"/>
        <dbReference type="ChEBI" id="CHEBI:57783"/>
        <dbReference type="ChEBI" id="CHEBI:58349"/>
        <dbReference type="ChEBI" id="CHEBI:65315"/>
        <dbReference type="ChEBI" id="CHEBI:74443"/>
    </reaction>
</comment>
<evidence type="ECO:0000256" key="7">
    <source>
        <dbReference type="ARBA" id="ARBA00022884"/>
    </source>
</evidence>
<comment type="catalytic activity">
    <reaction evidence="10">
        <text>a 5,6-dihydrouridine in tRNA + NAD(+) = a uridine in tRNA + NADH + H(+)</text>
        <dbReference type="Rhea" id="RHEA:54452"/>
        <dbReference type="Rhea" id="RHEA-COMP:13339"/>
        <dbReference type="Rhea" id="RHEA-COMP:13887"/>
        <dbReference type="ChEBI" id="CHEBI:15378"/>
        <dbReference type="ChEBI" id="CHEBI:57540"/>
        <dbReference type="ChEBI" id="CHEBI:57945"/>
        <dbReference type="ChEBI" id="CHEBI:65315"/>
        <dbReference type="ChEBI" id="CHEBI:74443"/>
    </reaction>
</comment>
<evidence type="ECO:0000256" key="1">
    <source>
        <dbReference type="ARBA" id="ARBA00002790"/>
    </source>
</evidence>
<keyword evidence="6" id="KW-0521">NADP</keyword>
<evidence type="ECO:0000256" key="12">
    <source>
        <dbReference type="PIRSR" id="PIRSR006621-1"/>
    </source>
</evidence>
<organism evidence="15 16">
    <name type="scientific">candidate division WWE3 bacterium CG_4_9_14_0_2_um_filter_35_11</name>
    <dbReference type="NCBI Taxonomy" id="1975077"/>
    <lineage>
        <taxon>Bacteria</taxon>
        <taxon>Katanobacteria</taxon>
    </lineage>
</organism>
<evidence type="ECO:0000256" key="4">
    <source>
        <dbReference type="ARBA" id="ARBA00022643"/>
    </source>
</evidence>
<evidence type="ECO:0000256" key="6">
    <source>
        <dbReference type="ARBA" id="ARBA00022857"/>
    </source>
</evidence>
<dbReference type="PANTHER" id="PTHR45846">
    <property type="entry name" value="TRNA-DIHYDROURIDINE(47) SYNTHASE [NAD(P)(+)]-LIKE"/>
    <property type="match status" value="1"/>
</dbReference>
<name>A0A2M8EMF0_UNCKA</name>
<comment type="cofactor">
    <cofactor evidence="11 13">
        <name>FMN</name>
        <dbReference type="ChEBI" id="CHEBI:58210"/>
    </cofactor>
</comment>
<comment type="caution">
    <text evidence="15">The sequence shown here is derived from an EMBL/GenBank/DDBJ whole genome shotgun (WGS) entry which is preliminary data.</text>
</comment>
<dbReference type="EMBL" id="PFSJ01000006">
    <property type="protein sequence ID" value="PJC23926.1"/>
    <property type="molecule type" value="Genomic_DNA"/>
</dbReference>
<dbReference type="InterPro" id="IPR035587">
    <property type="entry name" value="DUS-like_FMN-bd"/>
</dbReference>
<feature type="binding site" evidence="13">
    <location>
        <position position="137"/>
    </location>
    <ligand>
        <name>FMN</name>
        <dbReference type="ChEBI" id="CHEBI:58210"/>
    </ligand>
</feature>
<dbReference type="GO" id="GO:0050660">
    <property type="term" value="F:flavin adenine dinucleotide binding"/>
    <property type="evidence" value="ECO:0007669"/>
    <property type="project" value="InterPro"/>
</dbReference>
<dbReference type="SUPFAM" id="SSF51395">
    <property type="entry name" value="FMN-linked oxidoreductases"/>
    <property type="match status" value="1"/>
</dbReference>
<protein>
    <recommendedName>
        <fullName evidence="11">tRNA-dihydrouridine synthase</fullName>
        <ecNumber evidence="11">1.3.1.-</ecNumber>
    </recommendedName>
</protein>
<evidence type="ECO:0000256" key="13">
    <source>
        <dbReference type="PIRSR" id="PIRSR006621-2"/>
    </source>
</evidence>
<evidence type="ECO:0000256" key="2">
    <source>
        <dbReference type="ARBA" id="ARBA00022555"/>
    </source>
</evidence>
<gene>
    <name evidence="15" type="ORF">CO058_00730</name>
</gene>
<evidence type="ECO:0000256" key="10">
    <source>
        <dbReference type="ARBA" id="ARBA00048802"/>
    </source>
</evidence>
<keyword evidence="2" id="KW-0820">tRNA-binding</keyword>
<evidence type="ECO:0000313" key="16">
    <source>
        <dbReference type="Proteomes" id="UP000229756"/>
    </source>
</evidence>
<dbReference type="Gene3D" id="1.10.1200.80">
    <property type="entry name" value="Putative flavin oxidoreducatase, domain 2"/>
    <property type="match status" value="1"/>
</dbReference>
<dbReference type="Proteomes" id="UP000229756">
    <property type="component" value="Unassembled WGS sequence"/>
</dbReference>
<feature type="binding site" evidence="13">
    <location>
        <position position="166"/>
    </location>
    <ligand>
        <name>FMN</name>
        <dbReference type="ChEBI" id="CHEBI:58210"/>
    </ligand>
</feature>
<keyword evidence="3 11" id="KW-0285">Flavoprotein</keyword>
<evidence type="ECO:0000256" key="9">
    <source>
        <dbReference type="ARBA" id="ARBA00048205"/>
    </source>
</evidence>
<evidence type="ECO:0000256" key="3">
    <source>
        <dbReference type="ARBA" id="ARBA00022630"/>
    </source>
</evidence>
<dbReference type="Pfam" id="PF01207">
    <property type="entry name" value="Dus"/>
    <property type="match status" value="1"/>
</dbReference>
<dbReference type="InterPro" id="IPR001269">
    <property type="entry name" value="DUS_fam"/>
</dbReference>
<keyword evidence="4 11" id="KW-0288">FMN</keyword>
<evidence type="ECO:0000313" key="15">
    <source>
        <dbReference type="EMBL" id="PJC23926.1"/>
    </source>
</evidence>
<proteinExistence type="inferred from homology"/>
<feature type="domain" description="DUS-like FMN-binding" evidence="14">
    <location>
        <begin position="7"/>
        <end position="311"/>
    </location>
</feature>
<dbReference type="PANTHER" id="PTHR45846:SF1">
    <property type="entry name" value="TRNA-DIHYDROURIDINE(47) SYNTHASE [NAD(P)(+)]-LIKE"/>
    <property type="match status" value="1"/>
</dbReference>
<dbReference type="GO" id="GO:0017150">
    <property type="term" value="F:tRNA dihydrouridine synthase activity"/>
    <property type="evidence" value="ECO:0007669"/>
    <property type="project" value="InterPro"/>
</dbReference>
<evidence type="ECO:0000256" key="11">
    <source>
        <dbReference type="PIRNR" id="PIRNR006621"/>
    </source>
</evidence>
<keyword evidence="5 11" id="KW-0819">tRNA processing</keyword>
<dbReference type="InterPro" id="IPR013785">
    <property type="entry name" value="Aldolase_TIM"/>
</dbReference>
<dbReference type="CDD" id="cd02801">
    <property type="entry name" value="DUS_like_FMN"/>
    <property type="match status" value="1"/>
</dbReference>
<evidence type="ECO:0000256" key="8">
    <source>
        <dbReference type="ARBA" id="ARBA00023002"/>
    </source>
</evidence>
<dbReference type="EC" id="1.3.1.-" evidence="11"/>
<dbReference type="PIRSF" id="PIRSF006621">
    <property type="entry name" value="Dus"/>
    <property type="match status" value="1"/>
</dbReference>
<evidence type="ECO:0000256" key="5">
    <source>
        <dbReference type="ARBA" id="ARBA00022694"/>
    </source>
</evidence>
<keyword evidence="7" id="KW-0694">RNA-binding</keyword>
<feature type="binding site" evidence="13">
    <location>
        <begin position="9"/>
        <end position="11"/>
    </location>
    <ligand>
        <name>FMN</name>
        <dbReference type="ChEBI" id="CHEBI:58210"/>
    </ligand>
</feature>
<feature type="binding site" evidence="13">
    <location>
        <position position="67"/>
    </location>
    <ligand>
        <name>FMN</name>
        <dbReference type="ChEBI" id="CHEBI:58210"/>
    </ligand>
</feature>
<comment type="similarity">
    <text evidence="11">Belongs to the dus family.</text>
</comment>
<dbReference type="GO" id="GO:0000049">
    <property type="term" value="F:tRNA binding"/>
    <property type="evidence" value="ECO:0007669"/>
    <property type="project" value="UniProtKB-KW"/>
</dbReference>